<dbReference type="PROSITE" id="PS00018">
    <property type="entry name" value="EF_HAND_1"/>
    <property type="match status" value="1"/>
</dbReference>
<gene>
    <name evidence="4" type="ordered locus">Oter_3076</name>
</gene>
<feature type="transmembrane region" description="Helical" evidence="2">
    <location>
        <begin position="568"/>
        <end position="590"/>
    </location>
</feature>
<dbReference type="InterPro" id="IPR018247">
    <property type="entry name" value="EF_Hand_1_Ca_BS"/>
</dbReference>
<feature type="domain" description="EF-hand" evidence="3">
    <location>
        <begin position="48"/>
        <end position="83"/>
    </location>
</feature>
<evidence type="ECO:0000313" key="4">
    <source>
        <dbReference type="EMBL" id="ACB76356.1"/>
    </source>
</evidence>
<dbReference type="PROSITE" id="PS50222">
    <property type="entry name" value="EF_HAND_2"/>
    <property type="match status" value="1"/>
</dbReference>
<name>B1ZZF3_OPITP</name>
<sequence>MRSPASGHVWKFFRTGGFDQVSLETGADLLALDQLDQKLWVALGCPVKGLELDEKTLALIDRDNDGRISAPDVIAAVKWASARLNDAGSLLQGDAPLPLTAVNGGTPEGQVLVASARRVLAGLGRAEAAEISVADAAESAKVLAANPLVGDGIIPAAATEDAAVQALINEVIASRGGTKRSDGTVGITAGMIGDFYAELAAYVAWNEQGAGKQIAVLGEATESACQAVAAIRAKLEDYFARTRLATFDPRSVAALNRSETDYLAVAAKDMTISADEIRALPLARIEPGRALPLTDGTNPAWTAELAALRDRAVTPVFGHEKSSLTAEEWAGLNATLAPYETWRGQNAGRTVEKLGLARARELLAGDSRAALTALISRDQKLAPEFKAISDVERLARYYRDLRTLLHNFVNFGDFYSPERAAAFQAGTLYLDSRSTELCIRVDGANPLAAMSKAYVAYCACTRADGAKMTIAACFTQGDSDFLFVGRNGLFYDRRGILWYAVITSIVDNPISIRQAFWLPYKKFLRMIEEQVAKRAAAADAATSGKLAGAAEKTANVDKAKPEPKKVDLALITGIGVAIGSIGTFIATVFAKVVDIPSWQIPLILLGLMLVISLPSMFIAALKLRHRTIGPILEGNGWAVNGRVKINIPFGAALTKMATLPPGARRSLEDPYEDKEAKRRKRLAWLLTVLVILAAAAIWIRWDHNRRGHYFWQPEPVAEPAPAAAPSEPAATPSAPAVTPAEAQKS</sequence>
<keyword evidence="2" id="KW-1133">Transmembrane helix</keyword>
<dbReference type="KEGG" id="ote:Oter_3076"/>
<evidence type="ECO:0000259" key="3">
    <source>
        <dbReference type="PROSITE" id="PS50222"/>
    </source>
</evidence>
<dbReference type="GO" id="GO:0005509">
    <property type="term" value="F:calcium ion binding"/>
    <property type="evidence" value="ECO:0007669"/>
    <property type="project" value="InterPro"/>
</dbReference>
<evidence type="ECO:0000256" key="2">
    <source>
        <dbReference type="SAM" id="Phobius"/>
    </source>
</evidence>
<proteinExistence type="predicted"/>
<feature type="transmembrane region" description="Helical" evidence="2">
    <location>
        <begin position="602"/>
        <end position="621"/>
    </location>
</feature>
<dbReference type="Proteomes" id="UP000007013">
    <property type="component" value="Chromosome"/>
</dbReference>
<dbReference type="AlphaFoldDB" id="B1ZZF3"/>
<keyword evidence="2" id="KW-0472">Membrane</keyword>
<feature type="region of interest" description="Disordered" evidence="1">
    <location>
        <begin position="717"/>
        <end position="745"/>
    </location>
</feature>
<feature type="transmembrane region" description="Helical" evidence="2">
    <location>
        <begin position="682"/>
        <end position="701"/>
    </location>
</feature>
<keyword evidence="2" id="KW-0812">Transmembrane</keyword>
<organism evidence="4 5">
    <name type="scientific">Opitutus terrae (strain DSM 11246 / JCM 15787 / PB90-1)</name>
    <dbReference type="NCBI Taxonomy" id="452637"/>
    <lineage>
        <taxon>Bacteria</taxon>
        <taxon>Pseudomonadati</taxon>
        <taxon>Verrucomicrobiota</taxon>
        <taxon>Opitutia</taxon>
        <taxon>Opitutales</taxon>
        <taxon>Opitutaceae</taxon>
        <taxon>Opitutus</taxon>
    </lineage>
</organism>
<dbReference type="EMBL" id="CP001032">
    <property type="protein sequence ID" value="ACB76356.1"/>
    <property type="molecule type" value="Genomic_DNA"/>
</dbReference>
<evidence type="ECO:0000313" key="5">
    <source>
        <dbReference type="Proteomes" id="UP000007013"/>
    </source>
</evidence>
<reference evidence="4 5" key="1">
    <citation type="journal article" date="2011" name="J. Bacteriol.">
        <title>Genome sequence of the verrucomicrobium Opitutus terrae PB90-1, an abundant inhabitant of rice paddy soil ecosystems.</title>
        <authorList>
            <person name="van Passel M.W."/>
            <person name="Kant R."/>
            <person name="Palva A."/>
            <person name="Copeland A."/>
            <person name="Lucas S."/>
            <person name="Lapidus A."/>
            <person name="Glavina del Rio T."/>
            <person name="Pitluck S."/>
            <person name="Goltsman E."/>
            <person name="Clum A."/>
            <person name="Sun H."/>
            <person name="Schmutz J."/>
            <person name="Larimer F.W."/>
            <person name="Land M.L."/>
            <person name="Hauser L."/>
            <person name="Kyrpides N."/>
            <person name="Mikhailova N."/>
            <person name="Richardson P.P."/>
            <person name="Janssen P.H."/>
            <person name="de Vos W.M."/>
            <person name="Smidt H."/>
        </authorList>
    </citation>
    <scope>NUCLEOTIDE SEQUENCE [LARGE SCALE GENOMIC DNA]</scope>
    <source>
        <strain evidence="5">DSM 11246 / JCM 15787 / PB90-1</strain>
    </source>
</reference>
<dbReference type="RefSeq" id="WP_012375885.1">
    <property type="nucleotide sequence ID" value="NC_010571.1"/>
</dbReference>
<dbReference type="eggNOG" id="ENOG502Z81F">
    <property type="taxonomic scope" value="Bacteria"/>
</dbReference>
<evidence type="ECO:0000256" key="1">
    <source>
        <dbReference type="SAM" id="MobiDB-lite"/>
    </source>
</evidence>
<feature type="transmembrane region" description="Helical" evidence="2">
    <location>
        <begin position="496"/>
        <end position="516"/>
    </location>
</feature>
<dbReference type="STRING" id="452637.Oter_3076"/>
<keyword evidence="5" id="KW-1185">Reference proteome</keyword>
<dbReference type="InterPro" id="IPR002048">
    <property type="entry name" value="EF_hand_dom"/>
</dbReference>
<protein>
    <recommendedName>
        <fullName evidence="3">EF-hand domain-containing protein</fullName>
    </recommendedName>
</protein>
<accession>B1ZZF3</accession>
<dbReference type="HOGENOM" id="CLU_367908_0_0_0"/>
<dbReference type="OrthoDB" id="9785737at2"/>